<dbReference type="Proteomes" id="UP001497482">
    <property type="component" value="Chromosome 3"/>
</dbReference>
<feature type="transmembrane region" description="Helical" evidence="1">
    <location>
        <begin position="12"/>
        <end position="30"/>
    </location>
</feature>
<reference evidence="2 3" key="1">
    <citation type="submission" date="2024-04" db="EMBL/GenBank/DDBJ databases">
        <authorList>
            <person name="Waldvogel A.-M."/>
            <person name="Schoenle A."/>
        </authorList>
    </citation>
    <scope>NUCLEOTIDE SEQUENCE [LARGE SCALE GENOMIC DNA]</scope>
</reference>
<gene>
    <name evidence="2" type="ORF">KC01_LOCUS29059</name>
</gene>
<keyword evidence="1" id="KW-0472">Membrane</keyword>
<evidence type="ECO:0000313" key="2">
    <source>
        <dbReference type="EMBL" id="CAL1601012.1"/>
    </source>
</evidence>
<keyword evidence="3" id="KW-1185">Reference proteome</keyword>
<protein>
    <submittedName>
        <fullName evidence="2">Uncharacterized protein</fullName>
    </submittedName>
</protein>
<organism evidence="2 3">
    <name type="scientific">Knipowitschia caucasica</name>
    <name type="common">Caucasian dwarf goby</name>
    <name type="synonym">Pomatoschistus caucasicus</name>
    <dbReference type="NCBI Taxonomy" id="637954"/>
    <lineage>
        <taxon>Eukaryota</taxon>
        <taxon>Metazoa</taxon>
        <taxon>Chordata</taxon>
        <taxon>Craniata</taxon>
        <taxon>Vertebrata</taxon>
        <taxon>Euteleostomi</taxon>
        <taxon>Actinopterygii</taxon>
        <taxon>Neopterygii</taxon>
        <taxon>Teleostei</taxon>
        <taxon>Neoteleostei</taxon>
        <taxon>Acanthomorphata</taxon>
        <taxon>Gobiaria</taxon>
        <taxon>Gobiiformes</taxon>
        <taxon>Gobioidei</taxon>
        <taxon>Gobiidae</taxon>
        <taxon>Gobiinae</taxon>
        <taxon>Knipowitschia</taxon>
    </lineage>
</organism>
<name>A0AAV2LL79_KNICA</name>
<dbReference type="AlphaFoldDB" id="A0AAV2LL79"/>
<proteinExistence type="predicted"/>
<keyword evidence="1" id="KW-0812">Transmembrane</keyword>
<dbReference type="EMBL" id="OZ035825">
    <property type="protein sequence ID" value="CAL1601012.1"/>
    <property type="molecule type" value="Genomic_DNA"/>
</dbReference>
<evidence type="ECO:0000256" key="1">
    <source>
        <dbReference type="SAM" id="Phobius"/>
    </source>
</evidence>
<sequence>MASPFTELEVCAVLFSLLVFSLFTLSGMLREHWGLDHGPHMELPFSGFELTFIILAFFIFSLFSLMSVCFQPESPPPDSVVCEVPLRKSASKKPSKQRGSRQVWVLHRCSSLFHLVGGTDMREVQGRGG</sequence>
<keyword evidence="1" id="KW-1133">Transmembrane helix</keyword>
<feature type="transmembrane region" description="Helical" evidence="1">
    <location>
        <begin position="50"/>
        <end position="70"/>
    </location>
</feature>
<accession>A0AAV2LL79</accession>
<evidence type="ECO:0000313" key="3">
    <source>
        <dbReference type="Proteomes" id="UP001497482"/>
    </source>
</evidence>